<keyword evidence="5" id="KW-0378">Hydrolase</keyword>
<evidence type="ECO:0000256" key="1">
    <source>
        <dbReference type="ARBA" id="ARBA00001947"/>
    </source>
</evidence>
<dbReference type="Gene3D" id="3.30.70.360">
    <property type="match status" value="2"/>
</dbReference>
<dbReference type="InterPro" id="IPR050072">
    <property type="entry name" value="Peptidase_M20A"/>
</dbReference>
<dbReference type="GO" id="GO:0006526">
    <property type="term" value="P:L-arginine biosynthetic process"/>
    <property type="evidence" value="ECO:0007669"/>
    <property type="project" value="TreeGrafter"/>
</dbReference>
<evidence type="ECO:0000256" key="6">
    <source>
        <dbReference type="ARBA" id="ARBA00022833"/>
    </source>
</evidence>
<dbReference type="SUPFAM" id="SSF55031">
    <property type="entry name" value="Bacterial exopeptidase dimerisation domain"/>
    <property type="match status" value="1"/>
</dbReference>
<comment type="similarity">
    <text evidence="2">Belongs to the peptidase M20A family.</text>
</comment>
<reference evidence="9" key="1">
    <citation type="submission" date="2014-07" db="EMBL/GenBank/DDBJ databases">
        <authorList>
            <person name="Monot Marc"/>
        </authorList>
    </citation>
    <scope>NUCLEOTIDE SEQUENCE</scope>
    <source>
        <strain evidence="11">7032989</strain>
        <strain evidence="10">7032994</strain>
    </source>
</reference>
<organism evidence="9">
    <name type="scientific">Clostridioides difficile</name>
    <name type="common">Peptoclostridium difficile</name>
    <dbReference type="NCBI Taxonomy" id="1496"/>
    <lineage>
        <taxon>Bacteria</taxon>
        <taxon>Bacillati</taxon>
        <taxon>Bacillota</taxon>
        <taxon>Clostridia</taxon>
        <taxon>Peptostreptococcales</taxon>
        <taxon>Peptostreptococcaceae</taxon>
        <taxon>Clostridioides</taxon>
    </lineage>
</organism>
<dbReference type="InterPro" id="IPR010964">
    <property type="entry name" value="M20A_pepV-rel"/>
</dbReference>
<keyword evidence="6" id="KW-0862">Zinc</keyword>
<dbReference type="GO" id="GO:0008777">
    <property type="term" value="F:acetylornithine deacetylase activity"/>
    <property type="evidence" value="ECO:0007669"/>
    <property type="project" value="TreeGrafter"/>
</dbReference>
<keyword evidence="8" id="KW-0482">Metalloprotease</keyword>
<proteinExistence type="inferred from homology"/>
<evidence type="ECO:0000256" key="5">
    <source>
        <dbReference type="ARBA" id="ARBA00022801"/>
    </source>
</evidence>
<evidence type="ECO:0000256" key="4">
    <source>
        <dbReference type="ARBA" id="ARBA00022723"/>
    </source>
</evidence>
<evidence type="ECO:0000256" key="7">
    <source>
        <dbReference type="ARBA" id="ARBA00022997"/>
    </source>
</evidence>
<dbReference type="Pfam" id="PF01546">
    <property type="entry name" value="Peptidase_M20"/>
    <property type="match status" value="1"/>
</dbReference>
<comment type="cofactor">
    <cofactor evidence="1">
        <name>Zn(2+)</name>
        <dbReference type="ChEBI" id="CHEBI:29105"/>
    </cofactor>
</comment>
<dbReference type="EMBL" id="LK933194">
    <property type="protein sequence ID" value="CDT49311.1"/>
    <property type="molecule type" value="Genomic_DNA"/>
</dbReference>
<dbReference type="Gene3D" id="3.40.630.10">
    <property type="entry name" value="Zn peptidases"/>
    <property type="match status" value="1"/>
</dbReference>
<evidence type="ECO:0000313" key="9">
    <source>
        <dbReference type="EMBL" id="CDS88978.1"/>
    </source>
</evidence>
<dbReference type="AlphaFoldDB" id="A0A069AE49"/>
<dbReference type="GO" id="GO:0016805">
    <property type="term" value="F:dipeptidase activity"/>
    <property type="evidence" value="ECO:0007669"/>
    <property type="project" value="UniProtKB-KW"/>
</dbReference>
<protein>
    <submittedName>
        <fullName evidence="10">Putative dipeptidase</fullName>
    </submittedName>
    <submittedName>
        <fullName evidence="9">Putative peptidase, M20 family, peptidase V related</fullName>
    </submittedName>
</protein>
<evidence type="ECO:0000313" key="10">
    <source>
        <dbReference type="EMBL" id="CDS89613.1"/>
    </source>
</evidence>
<dbReference type="InterPro" id="IPR002933">
    <property type="entry name" value="Peptidase_M20"/>
</dbReference>
<dbReference type="GO" id="GO:0006508">
    <property type="term" value="P:proteolysis"/>
    <property type="evidence" value="ECO:0007669"/>
    <property type="project" value="UniProtKB-KW"/>
</dbReference>
<dbReference type="PANTHER" id="PTHR43808:SF31">
    <property type="entry name" value="N-ACETYL-L-CITRULLINE DEACETYLASE"/>
    <property type="match status" value="1"/>
</dbReference>
<keyword evidence="7" id="KW-0224">Dipeptidase</keyword>
<dbReference type="CDD" id="cd03888">
    <property type="entry name" value="M20_PepV"/>
    <property type="match status" value="1"/>
</dbReference>
<evidence type="ECO:0000313" key="11">
    <source>
        <dbReference type="EMBL" id="CDT49311.1"/>
    </source>
</evidence>
<keyword evidence="3" id="KW-0645">Protease</keyword>
<sequence>MIVNKELIIDYLKSNQENIINDIRSLVEIPSIRDESTTDINQPFGIEIRNAFDKLIQIAKDKDFVVKDFDGYAIHIEYGEGEEVVGVLNHIDVVPIYNKEFWKSKPFKVCQKDNYLYGRGVNDNKGPLIGILYALLFLRELNEKPKRKIRLIVGGAEETTWECMEHYFSVNEQPKFAFSPDGNFPIVNGEKGILYFNLRKKIDKDKFRNHNLVDIKSNKEDGFVCDKIEAVFKTNDKKDLVESLAYYTEIEELEEGKVLVRYTGERALSRNPHRSYNCAFSLAKDLEKIKKLNDKGVIIRDILNSYFTDDNHGKKLGIYKEDVDMGVSTICIMSIFLEKNELNMKIDFRYPKGISWEFITNRINEIGKKENLIVDIYKDLKLLYVKPDSELINKLSNAYKQGFGKEAELFTKGAASYARVLKNGVAFGPTIEGDNPNSHQANENISIDTLYKAIEVYIYALYSLAFQ</sequence>
<evidence type="ECO:0000256" key="2">
    <source>
        <dbReference type="ARBA" id="ARBA00006247"/>
    </source>
</evidence>
<dbReference type="SUPFAM" id="SSF53187">
    <property type="entry name" value="Zn-dependent exopeptidases"/>
    <property type="match status" value="1"/>
</dbReference>
<dbReference type="EMBL" id="LK932525">
    <property type="protein sequence ID" value="CDS88978.1"/>
    <property type="molecule type" value="Genomic_DNA"/>
</dbReference>
<dbReference type="GO" id="GO:0008270">
    <property type="term" value="F:zinc ion binding"/>
    <property type="evidence" value="ECO:0007669"/>
    <property type="project" value="InterPro"/>
</dbReference>
<dbReference type="PANTHER" id="PTHR43808">
    <property type="entry name" value="ACETYLORNITHINE DEACETYLASE"/>
    <property type="match status" value="1"/>
</dbReference>
<keyword evidence="4" id="KW-0479">Metal-binding</keyword>
<dbReference type="EMBL" id="LK932411">
    <property type="protein sequence ID" value="CDS89613.1"/>
    <property type="molecule type" value="Genomic_DNA"/>
</dbReference>
<gene>
    <name evidence="11" type="ORF">BN1095_510014</name>
    <name evidence="9" type="ORF">BN1096_700274</name>
    <name evidence="10" type="ORF">BN1097_710272</name>
</gene>
<accession>A0A069AE49</accession>
<evidence type="ECO:0000256" key="3">
    <source>
        <dbReference type="ARBA" id="ARBA00022670"/>
    </source>
</evidence>
<name>A0A069AE49_CLODI</name>
<evidence type="ECO:0000256" key="8">
    <source>
        <dbReference type="ARBA" id="ARBA00023049"/>
    </source>
</evidence>
<dbReference type="RefSeq" id="WP_021367141.1">
    <property type="nucleotide sequence ID" value="NZ_BBYB01000112.1"/>
</dbReference>
<dbReference type="InterPro" id="IPR036264">
    <property type="entry name" value="Bact_exopeptidase_dim_dom"/>
</dbReference>
<dbReference type="GO" id="GO:0008237">
    <property type="term" value="F:metallopeptidase activity"/>
    <property type="evidence" value="ECO:0007669"/>
    <property type="project" value="UniProtKB-KW"/>
</dbReference>
<dbReference type="NCBIfam" id="TIGR01887">
    <property type="entry name" value="dipeptidaselike"/>
    <property type="match status" value="1"/>
</dbReference>